<dbReference type="PANTHER" id="PTHR24166">
    <property type="entry name" value="ROLLING PEBBLES, ISOFORM B"/>
    <property type="match status" value="1"/>
</dbReference>
<evidence type="ECO:0000256" key="2">
    <source>
        <dbReference type="ARBA" id="ARBA00023043"/>
    </source>
</evidence>
<dbReference type="PANTHER" id="PTHR24166:SF48">
    <property type="entry name" value="PROTEIN VAPYRIN"/>
    <property type="match status" value="1"/>
</dbReference>
<feature type="repeat" description="ANK" evidence="3">
    <location>
        <begin position="134"/>
        <end position="166"/>
    </location>
</feature>
<dbReference type="InterPro" id="IPR050889">
    <property type="entry name" value="Dendritic_Spine_Reg/Scaffold"/>
</dbReference>
<protein>
    <submittedName>
        <fullName evidence="5">Uncharacterized protein</fullName>
    </submittedName>
</protein>
<organism evidence="5 6">
    <name type="scientific">Prorocentrum cordatum</name>
    <dbReference type="NCBI Taxonomy" id="2364126"/>
    <lineage>
        <taxon>Eukaryota</taxon>
        <taxon>Sar</taxon>
        <taxon>Alveolata</taxon>
        <taxon>Dinophyceae</taxon>
        <taxon>Prorocentrales</taxon>
        <taxon>Prorocentraceae</taxon>
        <taxon>Prorocentrum</taxon>
    </lineage>
</organism>
<feature type="region of interest" description="Disordered" evidence="4">
    <location>
        <begin position="1"/>
        <end position="25"/>
    </location>
</feature>
<dbReference type="InterPro" id="IPR002110">
    <property type="entry name" value="Ankyrin_rpt"/>
</dbReference>
<evidence type="ECO:0000313" key="6">
    <source>
        <dbReference type="Proteomes" id="UP001189429"/>
    </source>
</evidence>
<dbReference type="EMBL" id="CAUYUJ010014682">
    <property type="protein sequence ID" value="CAK0844647.1"/>
    <property type="molecule type" value="Genomic_DNA"/>
</dbReference>
<dbReference type="Pfam" id="PF12796">
    <property type="entry name" value="Ank_2"/>
    <property type="match status" value="1"/>
</dbReference>
<name>A0ABN9TFN9_9DINO</name>
<feature type="repeat" description="ANK" evidence="3">
    <location>
        <begin position="205"/>
        <end position="237"/>
    </location>
</feature>
<evidence type="ECO:0000313" key="5">
    <source>
        <dbReference type="EMBL" id="CAK0844647.1"/>
    </source>
</evidence>
<accession>A0ABN9TFN9</accession>
<dbReference type="PROSITE" id="PS50297">
    <property type="entry name" value="ANK_REP_REGION"/>
    <property type="match status" value="2"/>
</dbReference>
<dbReference type="PROSITE" id="PS50088">
    <property type="entry name" value="ANK_REPEAT"/>
    <property type="match status" value="2"/>
</dbReference>
<sequence>MHAPSPGLRPQGEARQDTLPAAGGSSAERLREVLRHLHSLSARDPREFRAAYPAAAAEAVSLAERADVRVAARAPPLGRLGGALGPAAGIGAAEQARASAEPSALHYAAGCGCLEACWAAAGRCPGLLLAGDAAGGTPLHWAAAAGLCETTALLLQLRADPAASDRQGRTPMHAAAEGGFHRTCGALLSASRGAGSPAAASRMCGGLTPLHLAAARGHSAVAALLLEARADALARTDEGHVALQVATAAGCLAAAECLLAATEVAAAAQAERRPDEGVVASPAAGAVPGGTRRWREQKLRDQWRAEFEPSCRALLNLPASEVFLELGMPRFLGADHASLRIVCRVVDVLDLVKGYSVEVAWDPDGLSESEFLELDLLGPAVRQLRFGKRRGQPPAGDIEFVVPRRRGRELVWDRGRATRFRVLGRLRPAPAREARLARREVASPWTLPLRVPCFGPCAGPPSPGALPPDARMGLRRRAPARPGLG</sequence>
<dbReference type="SUPFAM" id="SSF48403">
    <property type="entry name" value="Ankyrin repeat"/>
    <property type="match status" value="1"/>
</dbReference>
<dbReference type="InterPro" id="IPR036770">
    <property type="entry name" value="Ankyrin_rpt-contain_sf"/>
</dbReference>
<comment type="caution">
    <text evidence="5">The sequence shown here is derived from an EMBL/GenBank/DDBJ whole genome shotgun (WGS) entry which is preliminary data.</text>
</comment>
<keyword evidence="1" id="KW-0677">Repeat</keyword>
<dbReference type="Proteomes" id="UP001189429">
    <property type="component" value="Unassembled WGS sequence"/>
</dbReference>
<evidence type="ECO:0000256" key="4">
    <source>
        <dbReference type="SAM" id="MobiDB-lite"/>
    </source>
</evidence>
<evidence type="ECO:0000256" key="3">
    <source>
        <dbReference type="PROSITE-ProRule" id="PRU00023"/>
    </source>
</evidence>
<keyword evidence="6" id="KW-1185">Reference proteome</keyword>
<dbReference type="Gene3D" id="1.25.40.20">
    <property type="entry name" value="Ankyrin repeat-containing domain"/>
    <property type="match status" value="2"/>
</dbReference>
<dbReference type="SMART" id="SM00248">
    <property type="entry name" value="ANK"/>
    <property type="match status" value="4"/>
</dbReference>
<keyword evidence="2 3" id="KW-0040">ANK repeat</keyword>
<gene>
    <name evidence="5" type="ORF">PCOR1329_LOCUS38708</name>
</gene>
<evidence type="ECO:0000256" key="1">
    <source>
        <dbReference type="ARBA" id="ARBA00022737"/>
    </source>
</evidence>
<feature type="region of interest" description="Disordered" evidence="4">
    <location>
        <begin position="460"/>
        <end position="485"/>
    </location>
</feature>
<proteinExistence type="predicted"/>
<reference evidence="5" key="1">
    <citation type="submission" date="2023-10" db="EMBL/GenBank/DDBJ databases">
        <authorList>
            <person name="Chen Y."/>
            <person name="Shah S."/>
            <person name="Dougan E. K."/>
            <person name="Thang M."/>
            <person name="Chan C."/>
        </authorList>
    </citation>
    <scope>NUCLEOTIDE SEQUENCE [LARGE SCALE GENOMIC DNA]</scope>
</reference>